<dbReference type="GO" id="GO:0009100">
    <property type="term" value="P:glycoprotein metabolic process"/>
    <property type="evidence" value="ECO:0007669"/>
    <property type="project" value="UniProtKB-ARBA"/>
</dbReference>
<dbReference type="InterPro" id="IPR052942">
    <property type="entry name" value="LPS_cholinephosphotransferase"/>
</dbReference>
<reference evidence="3" key="2">
    <citation type="submission" date="2020-11" db="EMBL/GenBank/DDBJ databases">
        <authorList>
            <person name="McCartney M.A."/>
            <person name="Auch B."/>
            <person name="Kono T."/>
            <person name="Mallez S."/>
            <person name="Becker A."/>
            <person name="Gohl D.M."/>
            <person name="Silverstein K.A.T."/>
            <person name="Koren S."/>
            <person name="Bechman K.B."/>
            <person name="Herman A."/>
            <person name="Abrahante J.E."/>
            <person name="Garbe J."/>
        </authorList>
    </citation>
    <scope>NUCLEOTIDE SEQUENCE</scope>
    <source>
        <strain evidence="3">Duluth1</strain>
        <tissue evidence="3">Whole animal</tissue>
    </source>
</reference>
<keyword evidence="1" id="KW-1133">Transmembrane helix</keyword>
<name>A0A9D4KKY2_DREPO</name>
<dbReference type="Pfam" id="PF04991">
    <property type="entry name" value="LicD"/>
    <property type="match status" value="1"/>
</dbReference>
<dbReference type="InterPro" id="IPR007074">
    <property type="entry name" value="LicD/FKTN/FKRP_NTP_transf"/>
</dbReference>
<dbReference type="AlphaFoldDB" id="A0A9D4KKY2"/>
<evidence type="ECO:0000313" key="3">
    <source>
        <dbReference type="EMBL" id="KAH3841778.1"/>
    </source>
</evidence>
<keyword evidence="1" id="KW-0472">Membrane</keyword>
<feature type="transmembrane region" description="Helical" evidence="1">
    <location>
        <begin position="7"/>
        <end position="27"/>
    </location>
</feature>
<reference evidence="3" key="1">
    <citation type="journal article" date="2019" name="bioRxiv">
        <title>The Genome of the Zebra Mussel, Dreissena polymorpha: A Resource for Invasive Species Research.</title>
        <authorList>
            <person name="McCartney M.A."/>
            <person name="Auch B."/>
            <person name="Kono T."/>
            <person name="Mallez S."/>
            <person name="Zhang Y."/>
            <person name="Obille A."/>
            <person name="Becker A."/>
            <person name="Abrahante J.E."/>
            <person name="Garbe J."/>
            <person name="Badalamenti J.P."/>
            <person name="Herman A."/>
            <person name="Mangelson H."/>
            <person name="Liachko I."/>
            <person name="Sullivan S."/>
            <person name="Sone E.D."/>
            <person name="Koren S."/>
            <person name="Silverstein K.A.T."/>
            <person name="Beckman K.B."/>
            <person name="Gohl D.M."/>
        </authorList>
    </citation>
    <scope>NUCLEOTIDE SEQUENCE</scope>
    <source>
        <strain evidence="3">Duluth1</strain>
        <tissue evidence="3">Whole animal</tissue>
    </source>
</reference>
<dbReference type="PANTHER" id="PTHR43404">
    <property type="entry name" value="LIPOPOLYSACCHARIDE CHOLINEPHOSPHOTRANSFERASE LICD"/>
    <property type="match status" value="1"/>
</dbReference>
<dbReference type="Proteomes" id="UP000828390">
    <property type="component" value="Unassembled WGS sequence"/>
</dbReference>
<evidence type="ECO:0000259" key="2">
    <source>
        <dbReference type="Pfam" id="PF04991"/>
    </source>
</evidence>
<keyword evidence="1" id="KW-0812">Transmembrane</keyword>
<accession>A0A9D4KKY2</accession>
<evidence type="ECO:0000256" key="1">
    <source>
        <dbReference type="SAM" id="Phobius"/>
    </source>
</evidence>
<dbReference type="EMBL" id="JAIWYP010000004">
    <property type="protein sequence ID" value="KAH3841778.1"/>
    <property type="molecule type" value="Genomic_DNA"/>
</dbReference>
<sequence>MTRRGPIVFILTALSFLAVFFFIYYNYVSNLNNEFKRKLSNDNNGIKLCLLLKEKNPSIKQCNGSLPGIPRDGQSIDSSSVFRAKLNQIEYEAQMGVIRQFQTVCETNNLSYFFYGGSLIGSYRHFGMVPWDDDIDILLNVSDKQKLRDSVRGSTEYTLLEFKENLWKFFKTNRSKSLETNKNYMWPFIDVLFYGDDGKNLTLLWDNVVPYPTFYKTDVLPLWYMPFETLVVPVPRKPEIVVKIVHGDISLCVSGFWNHKNEEPLLKELTKPCTALYSIYPFVHRTQYNDLINEELRIGNQIHMTIVRTA</sequence>
<protein>
    <recommendedName>
        <fullName evidence="2">LicD/FKTN/FKRP nucleotidyltransferase domain-containing protein</fullName>
    </recommendedName>
</protein>
<feature type="domain" description="LicD/FKTN/FKRP nucleotidyltransferase" evidence="2">
    <location>
        <begin position="105"/>
        <end position="172"/>
    </location>
</feature>
<proteinExistence type="predicted"/>
<dbReference type="OrthoDB" id="419198at2759"/>
<organism evidence="3 4">
    <name type="scientific">Dreissena polymorpha</name>
    <name type="common">Zebra mussel</name>
    <name type="synonym">Mytilus polymorpha</name>
    <dbReference type="NCBI Taxonomy" id="45954"/>
    <lineage>
        <taxon>Eukaryota</taxon>
        <taxon>Metazoa</taxon>
        <taxon>Spiralia</taxon>
        <taxon>Lophotrochozoa</taxon>
        <taxon>Mollusca</taxon>
        <taxon>Bivalvia</taxon>
        <taxon>Autobranchia</taxon>
        <taxon>Heteroconchia</taxon>
        <taxon>Euheterodonta</taxon>
        <taxon>Imparidentia</taxon>
        <taxon>Neoheterodontei</taxon>
        <taxon>Myida</taxon>
        <taxon>Dreissenoidea</taxon>
        <taxon>Dreissenidae</taxon>
        <taxon>Dreissena</taxon>
    </lineage>
</organism>
<evidence type="ECO:0000313" key="4">
    <source>
        <dbReference type="Proteomes" id="UP000828390"/>
    </source>
</evidence>
<comment type="caution">
    <text evidence="3">The sequence shown here is derived from an EMBL/GenBank/DDBJ whole genome shotgun (WGS) entry which is preliminary data.</text>
</comment>
<dbReference type="PANTHER" id="PTHR43404:SF2">
    <property type="entry name" value="LIPOPOLYSACCHARIDE CHOLINEPHOSPHOTRANSFERASE LICD"/>
    <property type="match status" value="1"/>
</dbReference>
<keyword evidence="4" id="KW-1185">Reference proteome</keyword>
<gene>
    <name evidence="3" type="ORF">DPMN_115258</name>
</gene>